<comment type="caution">
    <text evidence="2">The sequence shown here is derived from an EMBL/GenBank/DDBJ whole genome shotgun (WGS) entry which is preliminary data.</text>
</comment>
<accession>A0A124GN25</accession>
<gene>
    <name evidence="2" type="ORF">ABT39_MTgene5667</name>
</gene>
<reference evidence="2" key="1">
    <citation type="journal article" date="2015" name="Genome Biol. Evol.">
        <title>Organellar Genomes of White Spruce (Picea glauca): Assembly and Annotation.</title>
        <authorList>
            <person name="Jackman S.D."/>
            <person name="Warren R.L."/>
            <person name="Gibb E.A."/>
            <person name="Vandervalk B.P."/>
            <person name="Mohamadi H."/>
            <person name="Chu J."/>
            <person name="Raymond A."/>
            <person name="Pleasance S."/>
            <person name="Coope R."/>
            <person name="Wildung M.R."/>
            <person name="Ritland C.E."/>
            <person name="Bousquet J."/>
            <person name="Jones S.J."/>
            <person name="Bohlmann J."/>
            <person name="Birol I."/>
        </authorList>
    </citation>
    <scope>NUCLEOTIDE SEQUENCE [LARGE SCALE GENOMIC DNA]</scope>
    <source>
        <tissue evidence="2">Flushing bud</tissue>
    </source>
</reference>
<sequence>MNHQNTSSKDVLYHLLAVFLKPVFLLVNSSGQNHQSAEYMLPSLDQWHKLDDLQDFCHHLQCKPTEFLCKVS</sequence>
<feature type="signal peptide" evidence="1">
    <location>
        <begin position="1"/>
        <end position="31"/>
    </location>
</feature>
<keyword evidence="2" id="KW-0496">Mitochondrion</keyword>
<proteinExistence type="predicted"/>
<dbReference type="AlphaFoldDB" id="A0A124GN25"/>
<organism evidence="2">
    <name type="scientific">Picea glauca</name>
    <name type="common">White spruce</name>
    <name type="synonym">Pinus glauca</name>
    <dbReference type="NCBI Taxonomy" id="3330"/>
    <lineage>
        <taxon>Eukaryota</taxon>
        <taxon>Viridiplantae</taxon>
        <taxon>Streptophyta</taxon>
        <taxon>Embryophyta</taxon>
        <taxon>Tracheophyta</taxon>
        <taxon>Spermatophyta</taxon>
        <taxon>Pinopsida</taxon>
        <taxon>Pinidae</taxon>
        <taxon>Conifers I</taxon>
        <taxon>Pinales</taxon>
        <taxon>Pinaceae</taxon>
        <taxon>Picea</taxon>
    </lineage>
</organism>
<feature type="chain" id="PRO_5007172432" evidence="1">
    <location>
        <begin position="32"/>
        <end position="72"/>
    </location>
</feature>
<protein>
    <submittedName>
        <fullName evidence="2">Uncharacterized protein</fullName>
    </submittedName>
</protein>
<dbReference type="EMBL" id="LKAM01000007">
    <property type="protein sequence ID" value="KUM47481.1"/>
    <property type="molecule type" value="Genomic_DNA"/>
</dbReference>
<evidence type="ECO:0000256" key="1">
    <source>
        <dbReference type="SAM" id="SignalP"/>
    </source>
</evidence>
<keyword evidence="1" id="KW-0732">Signal</keyword>
<name>A0A124GN25_PICGL</name>
<evidence type="ECO:0000313" key="2">
    <source>
        <dbReference type="EMBL" id="KUM47481.1"/>
    </source>
</evidence>
<geneLocation type="mitochondrion" evidence="2"/>